<dbReference type="InterPro" id="IPR001701">
    <property type="entry name" value="Glyco_hydro_9"/>
</dbReference>
<feature type="domain" description="Glycoside hydrolase family 9" evidence="3">
    <location>
        <begin position="60"/>
        <end position="194"/>
    </location>
</feature>
<evidence type="ECO:0000259" key="3">
    <source>
        <dbReference type="Pfam" id="PF00759"/>
    </source>
</evidence>
<keyword evidence="1" id="KW-0119">Carbohydrate metabolism</keyword>
<gene>
    <name evidence="4" type="ORF">SDC9_96861</name>
</gene>
<dbReference type="GO" id="GO:0000272">
    <property type="term" value="P:polysaccharide catabolic process"/>
    <property type="evidence" value="ECO:0007669"/>
    <property type="project" value="UniProtKB-KW"/>
</dbReference>
<evidence type="ECO:0000256" key="1">
    <source>
        <dbReference type="ARBA" id="ARBA00023277"/>
    </source>
</evidence>
<dbReference type="Gene3D" id="1.50.10.10">
    <property type="match status" value="1"/>
</dbReference>
<dbReference type="InterPro" id="IPR012341">
    <property type="entry name" value="6hp_glycosidase-like_sf"/>
</dbReference>
<dbReference type="GO" id="GO:0004553">
    <property type="term" value="F:hydrolase activity, hydrolyzing O-glycosyl compounds"/>
    <property type="evidence" value="ECO:0007669"/>
    <property type="project" value="InterPro"/>
</dbReference>
<dbReference type="AlphaFoldDB" id="A0A645AB39"/>
<keyword evidence="2" id="KW-0624">Polysaccharide degradation</keyword>
<accession>A0A645AB39</accession>
<evidence type="ECO:0000256" key="2">
    <source>
        <dbReference type="ARBA" id="ARBA00023326"/>
    </source>
</evidence>
<evidence type="ECO:0000313" key="4">
    <source>
        <dbReference type="EMBL" id="MPM50126.1"/>
    </source>
</evidence>
<name>A0A645AB39_9ZZZZ</name>
<dbReference type="InterPro" id="IPR008928">
    <property type="entry name" value="6-hairpin_glycosidase_sf"/>
</dbReference>
<proteinExistence type="predicted"/>
<organism evidence="4">
    <name type="scientific">bioreactor metagenome</name>
    <dbReference type="NCBI Taxonomy" id="1076179"/>
    <lineage>
        <taxon>unclassified sequences</taxon>
        <taxon>metagenomes</taxon>
        <taxon>ecological metagenomes</taxon>
    </lineage>
</organism>
<protein>
    <recommendedName>
        <fullName evidence="3">Glycoside hydrolase family 9 domain-containing protein</fullName>
    </recommendedName>
</protein>
<reference evidence="4" key="1">
    <citation type="submission" date="2019-08" db="EMBL/GenBank/DDBJ databases">
        <authorList>
            <person name="Kucharzyk K."/>
            <person name="Murdoch R.W."/>
            <person name="Higgins S."/>
            <person name="Loffler F."/>
        </authorList>
    </citation>
    <scope>NUCLEOTIDE SEQUENCE</scope>
</reference>
<dbReference type="EMBL" id="VSSQ01012825">
    <property type="protein sequence ID" value="MPM50126.1"/>
    <property type="molecule type" value="Genomic_DNA"/>
</dbReference>
<sequence length="212" mass="24059">MELGRGRHYQFYPFINLGHYYLAMSSDEVTRKKYLAFMKDGLEHLRNRAADDPFIYGIPFLWCSNNLVSAAITQAHLYRKASGDNSFLEMETALRDWLFGTNPWGTSMIVGFPEGGDYPMFPHSSYTVHNGDLTYGGLVDGPIERELFLERAGKSLTKPDEYAIFNNGKAVYHDDIGDYASNEPTMDGTAGLSYYFAAMEAEGKKIREKKKR</sequence>
<dbReference type="SUPFAM" id="SSF48208">
    <property type="entry name" value="Six-hairpin glycosidases"/>
    <property type="match status" value="1"/>
</dbReference>
<comment type="caution">
    <text evidence="4">The sequence shown here is derived from an EMBL/GenBank/DDBJ whole genome shotgun (WGS) entry which is preliminary data.</text>
</comment>
<dbReference type="Pfam" id="PF00759">
    <property type="entry name" value="Glyco_hydro_9"/>
    <property type="match status" value="1"/>
</dbReference>